<feature type="chain" id="PRO_5044096822" description="SbsC C-terminal domain-containing protein" evidence="1">
    <location>
        <begin position="35"/>
        <end position="296"/>
    </location>
</feature>
<accession>A0A5C7FA15</accession>
<sequence>MIKISKILNFTSLASVLLVFAAFALFSEGSYVHAQDHTLEAVELNEMKYDNKVTKLVNENLDAGKYTSETGNIINDIPKAEVMDRYLEELNGKKTGPRIRDAVDRIFEIDIDYVSKNNYGNTLSSYEESIMQDVRASFQLDPESEIRDERIMDMKKNQVMDRVIRQRGDVDGAEARVIINQIFGINLNGISGLEGAQLGIFSKGQWIIKSENDLFVISSSTDDVELYVYATDYYEEKFGTYELPESLKRELERLEFVYDADKKQYTWINPTGESAPDVFKTEAIGYIMAAIIRANQ</sequence>
<proteinExistence type="predicted"/>
<dbReference type="RefSeq" id="WP_147804893.1">
    <property type="nucleotide sequence ID" value="NZ_CP144914.1"/>
</dbReference>
<reference evidence="2 3" key="1">
    <citation type="submission" date="2024-01" db="EMBL/GenBank/DDBJ databases">
        <title>Complete Genome Sequence of Alkalicoccus halolimnae BZ-SZ-XJ29T, a Moderately Halophilic Bacterium Isolated from a Salt Lake.</title>
        <authorList>
            <person name="Zhao B."/>
        </authorList>
    </citation>
    <scope>NUCLEOTIDE SEQUENCE [LARGE SCALE GENOMIC DNA]</scope>
    <source>
        <strain evidence="2 3">BZ-SZ-XJ29</strain>
    </source>
</reference>
<gene>
    <name evidence="2" type="ORF">FTX54_002860</name>
</gene>
<dbReference type="KEGG" id="ahal:FTX54_002860"/>
<feature type="signal peptide" evidence="1">
    <location>
        <begin position="1"/>
        <end position="34"/>
    </location>
</feature>
<evidence type="ECO:0000256" key="1">
    <source>
        <dbReference type="SAM" id="SignalP"/>
    </source>
</evidence>
<evidence type="ECO:0000313" key="2">
    <source>
        <dbReference type="EMBL" id="WWD80521.1"/>
    </source>
</evidence>
<dbReference type="Proteomes" id="UP000321816">
    <property type="component" value="Chromosome"/>
</dbReference>
<evidence type="ECO:0008006" key="4">
    <source>
        <dbReference type="Google" id="ProtNLM"/>
    </source>
</evidence>
<evidence type="ECO:0000313" key="3">
    <source>
        <dbReference type="Proteomes" id="UP000321816"/>
    </source>
</evidence>
<keyword evidence="1" id="KW-0732">Signal</keyword>
<organism evidence="2 3">
    <name type="scientific">Alkalicoccus halolimnae</name>
    <dbReference type="NCBI Taxonomy" id="1667239"/>
    <lineage>
        <taxon>Bacteria</taxon>
        <taxon>Bacillati</taxon>
        <taxon>Bacillota</taxon>
        <taxon>Bacilli</taxon>
        <taxon>Bacillales</taxon>
        <taxon>Bacillaceae</taxon>
        <taxon>Alkalicoccus</taxon>
    </lineage>
</organism>
<dbReference type="AlphaFoldDB" id="A0A5C7FA15"/>
<name>A0A5C7FA15_9BACI</name>
<protein>
    <recommendedName>
        <fullName evidence="4">SbsC C-terminal domain-containing protein</fullName>
    </recommendedName>
</protein>
<dbReference type="OrthoDB" id="2573403at2"/>
<keyword evidence="3" id="KW-1185">Reference proteome</keyword>
<dbReference type="EMBL" id="CP144914">
    <property type="protein sequence ID" value="WWD80521.1"/>
    <property type="molecule type" value="Genomic_DNA"/>
</dbReference>